<dbReference type="SUPFAM" id="SSF56112">
    <property type="entry name" value="Protein kinase-like (PK-like)"/>
    <property type="match status" value="2"/>
</dbReference>
<feature type="domain" description="Protein kinase" evidence="7">
    <location>
        <begin position="55"/>
        <end position="321"/>
    </location>
</feature>
<dbReference type="Pfam" id="PF00069">
    <property type="entry name" value="Pkinase"/>
    <property type="match status" value="1"/>
</dbReference>
<dbReference type="OMA" id="CHELAIY"/>
<dbReference type="AlphaFoldDB" id="A0A0E0Q8H7"/>
<evidence type="ECO:0000256" key="1">
    <source>
        <dbReference type="ARBA" id="ARBA00022527"/>
    </source>
</evidence>
<dbReference type="InterPro" id="IPR000719">
    <property type="entry name" value="Prot_kinase_dom"/>
</dbReference>
<dbReference type="GO" id="GO:0005886">
    <property type="term" value="C:plasma membrane"/>
    <property type="evidence" value="ECO:0007669"/>
    <property type="project" value="TreeGrafter"/>
</dbReference>
<evidence type="ECO:0000313" key="8">
    <source>
        <dbReference type="EnsemblPlants" id="ORUFI07G15320.1"/>
    </source>
</evidence>
<organism evidence="8 9">
    <name type="scientific">Oryza rufipogon</name>
    <name type="common">Brownbeard rice</name>
    <name type="synonym">Asian wild rice</name>
    <dbReference type="NCBI Taxonomy" id="4529"/>
    <lineage>
        <taxon>Eukaryota</taxon>
        <taxon>Viridiplantae</taxon>
        <taxon>Streptophyta</taxon>
        <taxon>Embryophyta</taxon>
        <taxon>Tracheophyta</taxon>
        <taxon>Spermatophyta</taxon>
        <taxon>Magnoliopsida</taxon>
        <taxon>Liliopsida</taxon>
        <taxon>Poales</taxon>
        <taxon>Poaceae</taxon>
        <taxon>BOP clade</taxon>
        <taxon>Oryzoideae</taxon>
        <taxon>Oryzeae</taxon>
        <taxon>Oryzinae</taxon>
        <taxon>Oryza</taxon>
    </lineage>
</organism>
<dbReference type="InterPro" id="IPR001245">
    <property type="entry name" value="Ser-Thr/Tyr_kinase_cat_dom"/>
</dbReference>
<keyword evidence="1" id="KW-0723">Serine/threonine-protein kinase</keyword>
<evidence type="ECO:0000256" key="6">
    <source>
        <dbReference type="PROSITE-ProRule" id="PRU10141"/>
    </source>
</evidence>
<evidence type="ECO:0000256" key="4">
    <source>
        <dbReference type="ARBA" id="ARBA00022777"/>
    </source>
</evidence>
<keyword evidence="4" id="KW-0418">Kinase</keyword>
<keyword evidence="2" id="KW-0808">Transferase</keyword>
<dbReference type="SMART" id="SM00220">
    <property type="entry name" value="S_TKc"/>
    <property type="match status" value="1"/>
</dbReference>
<reference evidence="9" key="1">
    <citation type="submission" date="2013-06" db="EMBL/GenBank/DDBJ databases">
        <authorList>
            <person name="Zhao Q."/>
        </authorList>
    </citation>
    <scope>NUCLEOTIDE SEQUENCE</scope>
    <source>
        <strain evidence="9">cv. W1943</strain>
    </source>
</reference>
<name>A0A0E0Q8H7_ORYRU</name>
<dbReference type="InterPro" id="IPR008271">
    <property type="entry name" value="Ser/Thr_kinase_AS"/>
</dbReference>
<dbReference type="GO" id="GO:0007166">
    <property type="term" value="P:cell surface receptor signaling pathway"/>
    <property type="evidence" value="ECO:0007669"/>
    <property type="project" value="InterPro"/>
</dbReference>
<dbReference type="InterPro" id="IPR045274">
    <property type="entry name" value="WAK-like"/>
</dbReference>
<feature type="domain" description="Protein kinase" evidence="7">
    <location>
        <begin position="365"/>
        <end position="636"/>
    </location>
</feature>
<dbReference type="PANTHER" id="PTHR27005:SF363">
    <property type="entry name" value="OS07G0494300 PROTEIN"/>
    <property type="match status" value="1"/>
</dbReference>
<keyword evidence="3 6" id="KW-0547">Nucleotide-binding</keyword>
<proteinExistence type="predicted"/>
<dbReference type="FunFam" id="1.10.510.10:FF:000474">
    <property type="entry name" value="Wall-associated receptor kinase 3"/>
    <property type="match status" value="1"/>
</dbReference>
<evidence type="ECO:0000256" key="3">
    <source>
        <dbReference type="ARBA" id="ARBA00022741"/>
    </source>
</evidence>
<dbReference type="FunFam" id="3.30.200.20:FF:000778">
    <property type="entry name" value="Os07g0493200 protein"/>
    <property type="match status" value="1"/>
</dbReference>
<dbReference type="InterPro" id="IPR011009">
    <property type="entry name" value="Kinase-like_dom_sf"/>
</dbReference>
<dbReference type="Gramene" id="ORUFI07G15320.1">
    <property type="protein sequence ID" value="ORUFI07G15320.1"/>
    <property type="gene ID" value="ORUFI07G15320"/>
</dbReference>
<protein>
    <recommendedName>
        <fullName evidence="7">Protein kinase domain-containing protein</fullName>
    </recommendedName>
</protein>
<dbReference type="Proteomes" id="UP000008022">
    <property type="component" value="Unassembled WGS sequence"/>
</dbReference>
<feature type="binding site" evidence="6">
    <location>
        <position position="84"/>
    </location>
    <ligand>
        <name>ATP</name>
        <dbReference type="ChEBI" id="CHEBI:30616"/>
    </ligand>
</feature>
<dbReference type="Gene3D" id="1.10.510.10">
    <property type="entry name" value="Transferase(Phosphotransferase) domain 1"/>
    <property type="match status" value="2"/>
</dbReference>
<dbReference type="PROSITE" id="PS00108">
    <property type="entry name" value="PROTEIN_KINASE_ST"/>
    <property type="match status" value="1"/>
</dbReference>
<dbReference type="GO" id="GO:0004674">
    <property type="term" value="F:protein serine/threonine kinase activity"/>
    <property type="evidence" value="ECO:0007669"/>
    <property type="project" value="UniProtKB-KW"/>
</dbReference>
<keyword evidence="9" id="KW-1185">Reference proteome</keyword>
<dbReference type="PROSITE" id="PS00107">
    <property type="entry name" value="PROTEIN_KINASE_ATP"/>
    <property type="match status" value="1"/>
</dbReference>
<dbReference type="InterPro" id="IPR017441">
    <property type="entry name" value="Protein_kinase_ATP_BS"/>
</dbReference>
<dbReference type="Pfam" id="PF07714">
    <property type="entry name" value="PK_Tyr_Ser-Thr"/>
    <property type="match status" value="1"/>
</dbReference>
<dbReference type="PANTHER" id="PTHR27005">
    <property type="entry name" value="WALL-ASSOCIATED RECEPTOR KINASE-LIKE 21"/>
    <property type="match status" value="1"/>
</dbReference>
<dbReference type="PROSITE" id="PS50011">
    <property type="entry name" value="PROTEIN_KINASE_DOM"/>
    <property type="match status" value="2"/>
</dbReference>
<accession>A0A0E0Q8H7</accession>
<dbReference type="EnsemblPlants" id="ORUFI07G15320.1">
    <property type="protein sequence ID" value="ORUFI07G15320.1"/>
    <property type="gene ID" value="ORUFI07G15320"/>
</dbReference>
<dbReference type="GO" id="GO:0005524">
    <property type="term" value="F:ATP binding"/>
    <property type="evidence" value="ECO:0007669"/>
    <property type="project" value="UniProtKB-UniRule"/>
</dbReference>
<keyword evidence="5 6" id="KW-0067">ATP-binding</keyword>
<reference evidence="8" key="2">
    <citation type="submission" date="2015-06" db="UniProtKB">
        <authorList>
            <consortium name="EnsemblPlants"/>
        </authorList>
    </citation>
    <scope>IDENTIFICATION</scope>
</reference>
<dbReference type="FunFam" id="1.10.510.10:FF:000979">
    <property type="entry name" value="Os07g0493200 protein"/>
    <property type="match status" value="1"/>
</dbReference>
<dbReference type="FunFam" id="3.30.200.20:FF:000337">
    <property type="entry name" value="Wall-associated receptor kinase 3"/>
    <property type="match status" value="1"/>
</dbReference>
<evidence type="ECO:0000256" key="5">
    <source>
        <dbReference type="ARBA" id="ARBA00022840"/>
    </source>
</evidence>
<evidence type="ECO:0000256" key="2">
    <source>
        <dbReference type="ARBA" id="ARBA00022679"/>
    </source>
</evidence>
<dbReference type="HOGENOM" id="CLU_016409_0_0_1"/>
<dbReference type="STRING" id="4529.A0A0E0Q8H7"/>
<evidence type="ECO:0000313" key="9">
    <source>
        <dbReference type="Proteomes" id="UP000008022"/>
    </source>
</evidence>
<evidence type="ECO:0000259" key="7">
    <source>
        <dbReference type="PROSITE" id="PS50011"/>
    </source>
</evidence>
<sequence length="659" mass="75077">MVIRRLRPEKRILLMKKKKNRKNTRQDAAKEMLAKTDIDPNVKCFTRKQMKRISNNYRTILGKGGFSVVYKGRLNDGRAVAVKKYNWKTQKKEFTKEVIIQSQFSHKNIVRLLGCCVEADAPMLVTEFVPNGNLSNLLHSNSSQFPVSLGTRLQIALDVAEALVYMHSSQNHPILHGDVKPSNILLGDKDVAKLCDFGISRLLCMDSDEYTGFVIGSRGYVDPVFCQTGRLSLKSDVYSFGVVLLELITKKKGIDDKKVCLAETFARISRKGNGHELFDMDVVTNENMEFLQGIGRLALECIKFEVEERPEMKEVLERLWSLKRSRDRRIREMQVMVRSEIEVLWRRCGFGRFMISKERMDDMTYYFKTVLKECASGKAYIGRFCNAQLLVIKMSISVLDQWKNIVWNELNVQSRIKHWNDAKLLGYCLDLWEGLVLVYEYGAMSLYDVLFHDARKVSPFICGLRLKIAVGAAEGLAHLHSLGIVHGNVSTVNILLDDLSVLKVISRNYPVKIAGYGTSGLPDIDKAQHTGFFMEDSLVTSHGKEHDVYCFGLVLLTLFTWKKVSLQEADTVFEQLWDIGPPHDVNSEPEKPGQQLKEAILRCRHLEEVKSLVSRCLTSEVTKRPSMVEVAKHLKNINDLHDSTACHELAIYQSRMLSG</sequence>
<dbReference type="Gene3D" id="3.30.200.20">
    <property type="entry name" value="Phosphorylase Kinase, domain 1"/>
    <property type="match status" value="2"/>
</dbReference>
<dbReference type="eggNOG" id="KOG1187">
    <property type="taxonomic scope" value="Eukaryota"/>
</dbReference>